<evidence type="ECO:0000313" key="2">
    <source>
        <dbReference type="Proteomes" id="UP000319483"/>
    </source>
</evidence>
<accession>A0A556SCF2</accession>
<dbReference type="AlphaFoldDB" id="A0A556SCF2"/>
<sequence>MRSISVCINTDDCVLMPTTIANEHDVMMKTAIKHFDIGQCQAEEWIERIRQKGVDIFDSNHIDWTNISDQY</sequence>
<organism evidence="1 2">
    <name type="scientific">Gilliamella apicola</name>
    <dbReference type="NCBI Taxonomy" id="1196095"/>
    <lineage>
        <taxon>Bacteria</taxon>
        <taxon>Pseudomonadati</taxon>
        <taxon>Pseudomonadota</taxon>
        <taxon>Gammaproteobacteria</taxon>
        <taxon>Orbales</taxon>
        <taxon>Orbaceae</taxon>
        <taxon>Gilliamella</taxon>
    </lineage>
</organism>
<protein>
    <submittedName>
        <fullName evidence="1">Uncharacterized protein</fullName>
    </submittedName>
</protein>
<gene>
    <name evidence="1" type="ORF">FPQ15_06705</name>
</gene>
<name>A0A556SCF2_9GAMM</name>
<dbReference type="Proteomes" id="UP000319483">
    <property type="component" value="Unassembled WGS sequence"/>
</dbReference>
<proteinExistence type="predicted"/>
<comment type="caution">
    <text evidence="1">The sequence shown here is derived from an EMBL/GenBank/DDBJ whole genome shotgun (WGS) entry which is preliminary data.</text>
</comment>
<reference evidence="1 2" key="1">
    <citation type="submission" date="2019-07" db="EMBL/GenBank/DDBJ databases">
        <title>Gilliamella genomes.</title>
        <authorList>
            <person name="Zheng H."/>
        </authorList>
    </citation>
    <scope>NUCLEOTIDE SEQUENCE [LARGE SCALE GENOMIC DNA]</scope>
    <source>
        <strain evidence="1 2">W8127</strain>
    </source>
</reference>
<dbReference type="EMBL" id="VMHM01000008">
    <property type="protein sequence ID" value="TSJ98843.1"/>
    <property type="molecule type" value="Genomic_DNA"/>
</dbReference>
<dbReference type="RefSeq" id="WP_144091897.1">
    <property type="nucleotide sequence ID" value="NZ_VMHM01000008.1"/>
</dbReference>
<evidence type="ECO:0000313" key="1">
    <source>
        <dbReference type="EMBL" id="TSJ98843.1"/>
    </source>
</evidence>